<accession>A0A5J4WBW9</accession>
<feature type="compositionally biased region" description="Basic residues" evidence="3">
    <location>
        <begin position="607"/>
        <end position="616"/>
    </location>
</feature>
<evidence type="ECO:0000256" key="3">
    <source>
        <dbReference type="SAM" id="MobiDB-lite"/>
    </source>
</evidence>
<feature type="region of interest" description="Disordered" evidence="3">
    <location>
        <begin position="271"/>
        <end position="329"/>
    </location>
</feature>
<dbReference type="SMART" id="SM00360">
    <property type="entry name" value="RRM"/>
    <property type="match status" value="2"/>
</dbReference>
<feature type="domain" description="RRM" evidence="4">
    <location>
        <begin position="44"/>
        <end position="114"/>
    </location>
</feature>
<feature type="compositionally biased region" description="Basic and acidic residues" evidence="3">
    <location>
        <begin position="466"/>
        <end position="530"/>
    </location>
</feature>
<dbReference type="GO" id="GO:0003723">
    <property type="term" value="F:RNA binding"/>
    <property type="evidence" value="ECO:0007669"/>
    <property type="project" value="UniProtKB-UniRule"/>
</dbReference>
<dbReference type="Proteomes" id="UP000324800">
    <property type="component" value="Unassembled WGS sequence"/>
</dbReference>
<dbReference type="Gene3D" id="3.30.70.330">
    <property type="match status" value="2"/>
</dbReference>
<evidence type="ECO:0000313" key="6">
    <source>
        <dbReference type="Proteomes" id="UP000324800"/>
    </source>
</evidence>
<dbReference type="PANTHER" id="PTHR10352">
    <property type="entry name" value="EUKARYOTIC TRANSLATION INITIATION FACTOR 3 SUBUNIT G"/>
    <property type="match status" value="1"/>
</dbReference>
<protein>
    <recommendedName>
        <fullName evidence="4">RRM domain-containing protein</fullName>
    </recommendedName>
</protein>
<feature type="compositionally biased region" description="Basic and acidic residues" evidence="3">
    <location>
        <begin position="288"/>
        <end position="311"/>
    </location>
</feature>
<feature type="compositionally biased region" description="Low complexity" evidence="3">
    <location>
        <begin position="456"/>
        <end position="465"/>
    </location>
</feature>
<reference evidence="5 6" key="1">
    <citation type="submission" date="2019-03" db="EMBL/GenBank/DDBJ databases">
        <title>Single cell metagenomics reveals metabolic interactions within the superorganism composed of flagellate Streblomastix strix and complex community of Bacteroidetes bacteria on its surface.</title>
        <authorList>
            <person name="Treitli S.C."/>
            <person name="Kolisko M."/>
            <person name="Husnik F."/>
            <person name="Keeling P."/>
            <person name="Hampl V."/>
        </authorList>
    </citation>
    <scope>NUCLEOTIDE SEQUENCE [LARGE SCALE GENOMIC DNA]</scope>
    <source>
        <strain evidence="5">ST1C</strain>
    </source>
</reference>
<feature type="compositionally biased region" description="Low complexity" evidence="3">
    <location>
        <begin position="562"/>
        <end position="573"/>
    </location>
</feature>
<comment type="caution">
    <text evidence="5">The sequence shown here is derived from an EMBL/GenBank/DDBJ whole genome shotgun (WGS) entry which is preliminary data.</text>
</comment>
<feature type="region of interest" description="Disordered" evidence="3">
    <location>
        <begin position="1"/>
        <end position="41"/>
    </location>
</feature>
<keyword evidence="1 2" id="KW-0694">RNA-binding</keyword>
<evidence type="ECO:0000259" key="4">
    <source>
        <dbReference type="PROSITE" id="PS50102"/>
    </source>
</evidence>
<feature type="compositionally biased region" description="Gly residues" evidence="3">
    <location>
        <begin position="424"/>
        <end position="440"/>
    </location>
</feature>
<feature type="compositionally biased region" description="Basic and acidic residues" evidence="3">
    <location>
        <begin position="537"/>
        <end position="560"/>
    </location>
</feature>
<evidence type="ECO:0000313" key="5">
    <source>
        <dbReference type="EMBL" id="KAA6392052.1"/>
    </source>
</evidence>
<feature type="compositionally biased region" description="Low complexity" evidence="3">
    <location>
        <begin position="314"/>
        <end position="329"/>
    </location>
</feature>
<feature type="compositionally biased region" description="Basic and acidic residues" evidence="3">
    <location>
        <begin position="680"/>
        <end position="692"/>
    </location>
</feature>
<dbReference type="InterPro" id="IPR035979">
    <property type="entry name" value="RBD_domain_sf"/>
</dbReference>
<dbReference type="AlphaFoldDB" id="A0A5J4WBW9"/>
<proteinExistence type="predicted"/>
<feature type="region of interest" description="Disordered" evidence="3">
    <location>
        <begin position="393"/>
        <end position="719"/>
    </location>
</feature>
<dbReference type="Pfam" id="PF00076">
    <property type="entry name" value="RRM_1"/>
    <property type="match status" value="1"/>
</dbReference>
<dbReference type="InterPro" id="IPR000504">
    <property type="entry name" value="RRM_dom"/>
</dbReference>
<feature type="domain" description="RRM" evidence="4">
    <location>
        <begin position="134"/>
        <end position="205"/>
    </location>
</feature>
<feature type="compositionally biased region" description="Polar residues" evidence="3">
    <location>
        <begin position="1"/>
        <end position="16"/>
    </location>
</feature>
<feature type="compositionally biased region" description="Basic and acidic residues" evidence="3">
    <location>
        <begin position="638"/>
        <end position="647"/>
    </location>
</feature>
<gene>
    <name evidence="5" type="ORF">EZS28_012421</name>
</gene>
<feature type="compositionally biased region" description="Basic and acidic residues" evidence="3">
    <location>
        <begin position="271"/>
        <end position="281"/>
    </location>
</feature>
<name>A0A5J4WBW9_9EUKA</name>
<feature type="compositionally biased region" description="Polar residues" evidence="3">
    <location>
        <begin position="25"/>
        <end position="39"/>
    </location>
</feature>
<dbReference type="OrthoDB" id="5970at2759"/>
<dbReference type="SUPFAM" id="SSF54928">
    <property type="entry name" value="RNA-binding domain, RBD"/>
    <property type="match status" value="1"/>
</dbReference>
<feature type="compositionally biased region" description="Low complexity" evidence="3">
    <location>
        <begin position="592"/>
        <end position="606"/>
    </location>
</feature>
<sequence length="719" mass="82601">MSQERAPSQNSWSEGSPTPLDQAIQPVQNPSEPTETDQSGPKRVKLFFSAIDYNMSAKDLEELIKPYAENIVVDMKHGFAFVEVDGDGENVIRNLDMNRQEQGGRSIHVQIAQENFRRKKKQEMLAQITDRMKDTLFIVGFDSQTIDRIEFVGMFEKFGTIKKHQFPRNFCFIQYEKDEDAEKAQVAMNGTTYKERKIVVEFSTTDAFNRDQPHPHTFLRDSERGRGRSFVRGSGRGGFENNFSRAPQPHYGVDPSMIDPEIRDRYMKEYGSDRSERDGYRGVHPRSHSHDRTHGYGYERDHEHERDHDRNGGYSQRYSSSFSSSSRQFPPYGPSFLPFDGPYSRMDNDLNILFSKRLPSIQSPLQHHEITREEYDRLYEFHYNQMMQMQYSKYGPSSDPSISHGADRVRPPYNANRGFDFARRGGGNWEGRGRSGGSWEQGGSKNWNDDEKWRENNNTNTNNSNWEKRDDRGKEREHDHSLRRSPHQSRDKAISTTITDRKDNKDKEVKVDNRINKADDNWSRDPKRASDLQTRPKGSEKDGEHAFQGREGDSKTRKDGPSSSSYQQQSQSSRIKPNTINKKSDDRRGRSWSHNSSNSRSGSASRSMKKGSKWVRGRSGSESSSSDEDRSQSVSINGHDHEHDGKPSSRRGVQLKQGKPFGGRDGIRSGEGSMKKGRRVRDSSHSSSRSESRSSVQSGRRRSKSMKKDKNGSKKKEKK</sequence>
<feature type="region of interest" description="Disordered" evidence="3">
    <location>
        <begin position="210"/>
        <end position="259"/>
    </location>
</feature>
<feature type="compositionally biased region" description="Basic and acidic residues" evidence="3">
    <location>
        <begin position="706"/>
        <end position="719"/>
    </location>
</feature>
<evidence type="ECO:0000256" key="1">
    <source>
        <dbReference type="ARBA" id="ARBA00022884"/>
    </source>
</evidence>
<dbReference type="PROSITE" id="PS50102">
    <property type="entry name" value="RRM"/>
    <property type="match status" value="2"/>
</dbReference>
<organism evidence="5 6">
    <name type="scientific">Streblomastix strix</name>
    <dbReference type="NCBI Taxonomy" id="222440"/>
    <lineage>
        <taxon>Eukaryota</taxon>
        <taxon>Metamonada</taxon>
        <taxon>Preaxostyla</taxon>
        <taxon>Oxymonadida</taxon>
        <taxon>Streblomastigidae</taxon>
        <taxon>Streblomastix</taxon>
    </lineage>
</organism>
<evidence type="ECO:0000256" key="2">
    <source>
        <dbReference type="PROSITE-ProRule" id="PRU00176"/>
    </source>
</evidence>
<dbReference type="EMBL" id="SNRW01002674">
    <property type="protein sequence ID" value="KAA6392052.1"/>
    <property type="molecule type" value="Genomic_DNA"/>
</dbReference>
<dbReference type="InterPro" id="IPR012677">
    <property type="entry name" value="Nucleotide-bd_a/b_plait_sf"/>
</dbReference>
<feature type="compositionally biased region" description="Basic and acidic residues" evidence="3">
    <location>
        <begin position="210"/>
        <end position="226"/>
    </location>
</feature>